<dbReference type="InterPro" id="IPR053876">
    <property type="entry name" value="Phage_int_M"/>
</dbReference>
<dbReference type="Pfam" id="PF22022">
    <property type="entry name" value="Phage_int_M"/>
    <property type="match status" value="1"/>
</dbReference>
<keyword evidence="2" id="KW-0229">DNA integration</keyword>
<evidence type="ECO:0000256" key="3">
    <source>
        <dbReference type="ARBA" id="ARBA00023125"/>
    </source>
</evidence>
<protein>
    <submittedName>
        <fullName evidence="6">Tyrosine-type recombinase/integrase</fullName>
    </submittedName>
</protein>
<dbReference type="InterPro" id="IPR050808">
    <property type="entry name" value="Phage_Integrase"/>
</dbReference>
<keyword evidence="3" id="KW-0238">DNA-binding</keyword>
<keyword evidence="4" id="KW-0233">DNA recombination</keyword>
<sequence length="203" mass="23203">GALPIRNIDARHLLVILENCGKTRGVKTADRVRQTALQVFEYAQTKFKTDANPAATLKRWAEIPRPKNHPHLSEHEIHEFLNTVDAYHGYTTTKLATKLLLLTFVRKTELLEATWREFDLQNAKWLMPAERLKMKEAHVVPLSMQAIETLDLLKGQGAGSNYLFPKNSNVHKPMSRTSLNNMFVKMEGEKYRGKFSPHGIRAT</sequence>
<evidence type="ECO:0000256" key="2">
    <source>
        <dbReference type="ARBA" id="ARBA00022908"/>
    </source>
</evidence>
<dbReference type="PANTHER" id="PTHR30629:SF2">
    <property type="entry name" value="PROPHAGE INTEGRASE INTS-RELATED"/>
    <property type="match status" value="1"/>
</dbReference>
<dbReference type="InterPro" id="IPR011010">
    <property type="entry name" value="DNA_brk_join_enz"/>
</dbReference>
<dbReference type="InterPro" id="IPR010998">
    <property type="entry name" value="Integrase_recombinase_N"/>
</dbReference>
<feature type="non-terminal residue" evidence="6">
    <location>
        <position position="1"/>
    </location>
</feature>
<comment type="caution">
    <text evidence="6">The sequence shown here is derived from an EMBL/GenBank/DDBJ whole genome shotgun (WGS) entry which is preliminary data.</text>
</comment>
<reference evidence="6 7" key="1">
    <citation type="submission" date="2021-01" db="EMBL/GenBank/DDBJ databases">
        <title>Genome public.</title>
        <authorList>
            <person name="Liu C."/>
            <person name="Sun Q."/>
        </authorList>
    </citation>
    <scope>NUCLEOTIDE SEQUENCE [LARGE SCALE GENOMIC DNA]</scope>
    <source>
        <strain evidence="6 7">YIM B02564</strain>
    </source>
</reference>
<dbReference type="PROSITE" id="PS51898">
    <property type="entry name" value="TYR_RECOMBINASE"/>
    <property type="match status" value="1"/>
</dbReference>
<feature type="non-terminal residue" evidence="6">
    <location>
        <position position="203"/>
    </location>
</feature>
<dbReference type="Gene3D" id="1.10.443.10">
    <property type="entry name" value="Intergrase catalytic core"/>
    <property type="match status" value="1"/>
</dbReference>
<dbReference type="EMBL" id="JAESWB010000030">
    <property type="protein sequence ID" value="MBL4951463.1"/>
    <property type="molecule type" value="Genomic_DNA"/>
</dbReference>
<accession>A0ABS1TLM8</accession>
<dbReference type="Gene3D" id="1.10.150.130">
    <property type="match status" value="1"/>
</dbReference>
<dbReference type="SUPFAM" id="SSF56349">
    <property type="entry name" value="DNA breaking-rejoining enzymes"/>
    <property type="match status" value="1"/>
</dbReference>
<proteinExistence type="inferred from homology"/>
<evidence type="ECO:0000256" key="1">
    <source>
        <dbReference type="ARBA" id="ARBA00008857"/>
    </source>
</evidence>
<dbReference type="PANTHER" id="PTHR30629">
    <property type="entry name" value="PROPHAGE INTEGRASE"/>
    <property type="match status" value="1"/>
</dbReference>
<comment type="similarity">
    <text evidence="1">Belongs to the 'phage' integrase family.</text>
</comment>
<evidence type="ECO:0000256" key="4">
    <source>
        <dbReference type="ARBA" id="ARBA00023172"/>
    </source>
</evidence>
<feature type="domain" description="Tyr recombinase" evidence="5">
    <location>
        <begin position="67"/>
        <end position="203"/>
    </location>
</feature>
<gene>
    <name evidence="6" type="ORF">JK635_04300</name>
</gene>
<keyword evidence="7" id="KW-1185">Reference proteome</keyword>
<dbReference type="Pfam" id="PF00589">
    <property type="entry name" value="Phage_integrase"/>
    <property type="match status" value="1"/>
</dbReference>
<organism evidence="6 7">
    <name type="scientific">Neobacillus paridis</name>
    <dbReference type="NCBI Taxonomy" id="2803862"/>
    <lineage>
        <taxon>Bacteria</taxon>
        <taxon>Bacillati</taxon>
        <taxon>Bacillota</taxon>
        <taxon>Bacilli</taxon>
        <taxon>Bacillales</taxon>
        <taxon>Bacillaceae</taxon>
        <taxon>Neobacillus</taxon>
    </lineage>
</organism>
<evidence type="ECO:0000259" key="5">
    <source>
        <dbReference type="PROSITE" id="PS51898"/>
    </source>
</evidence>
<dbReference type="Proteomes" id="UP000623967">
    <property type="component" value="Unassembled WGS sequence"/>
</dbReference>
<dbReference type="InterPro" id="IPR002104">
    <property type="entry name" value="Integrase_catalytic"/>
</dbReference>
<evidence type="ECO:0000313" key="6">
    <source>
        <dbReference type="EMBL" id="MBL4951463.1"/>
    </source>
</evidence>
<name>A0ABS1TLM8_9BACI</name>
<evidence type="ECO:0000313" key="7">
    <source>
        <dbReference type="Proteomes" id="UP000623967"/>
    </source>
</evidence>
<dbReference type="InterPro" id="IPR013762">
    <property type="entry name" value="Integrase-like_cat_sf"/>
</dbReference>